<sequence>MAAWEGKQGLHRGFSFNGLRWLPVEGMIAVPELPAAPTFNIDRLEHPPDLIAGFPAALRLGLSGDEIQLTDALRLQAQEATHPDDLVRSAVSGCTPAGS</sequence>
<dbReference type="EMBL" id="JAVDRF010000022">
    <property type="protein sequence ID" value="MDR6539701.1"/>
    <property type="molecule type" value="Genomic_DNA"/>
</dbReference>
<accession>A0ABU1NPC4</accession>
<evidence type="ECO:0000313" key="1">
    <source>
        <dbReference type="EMBL" id="MDR6539701.1"/>
    </source>
</evidence>
<comment type="caution">
    <text evidence="1">The sequence shown here is derived from an EMBL/GenBank/DDBJ whole genome shotgun (WGS) entry which is preliminary data.</text>
</comment>
<gene>
    <name evidence="1" type="ORF">J2739_005503</name>
</gene>
<reference evidence="1 2" key="1">
    <citation type="submission" date="2023-07" db="EMBL/GenBank/DDBJ databases">
        <title>Sorghum-associated microbial communities from plants grown in Nebraska, USA.</title>
        <authorList>
            <person name="Schachtman D."/>
        </authorList>
    </citation>
    <scope>NUCLEOTIDE SEQUENCE [LARGE SCALE GENOMIC DNA]</scope>
    <source>
        <strain evidence="1 2">DS1781</strain>
    </source>
</reference>
<keyword evidence="2" id="KW-1185">Reference proteome</keyword>
<protein>
    <submittedName>
        <fullName evidence="1">Uncharacterized protein</fullName>
    </submittedName>
</protein>
<name>A0ABU1NPC4_9BURK</name>
<organism evidence="1 2">
    <name type="scientific">Variovorax soli</name>
    <dbReference type="NCBI Taxonomy" id="376815"/>
    <lineage>
        <taxon>Bacteria</taxon>
        <taxon>Pseudomonadati</taxon>
        <taxon>Pseudomonadota</taxon>
        <taxon>Betaproteobacteria</taxon>
        <taxon>Burkholderiales</taxon>
        <taxon>Comamonadaceae</taxon>
        <taxon>Variovorax</taxon>
    </lineage>
</organism>
<dbReference type="Proteomes" id="UP001184230">
    <property type="component" value="Unassembled WGS sequence"/>
</dbReference>
<evidence type="ECO:0000313" key="2">
    <source>
        <dbReference type="Proteomes" id="UP001184230"/>
    </source>
</evidence>
<proteinExistence type="predicted"/>
<dbReference type="RefSeq" id="WP_309907613.1">
    <property type="nucleotide sequence ID" value="NZ_JAVDRF010000022.1"/>
</dbReference>